<organism evidence="3 4">
    <name type="scientific">Diatrype stigma</name>
    <dbReference type="NCBI Taxonomy" id="117547"/>
    <lineage>
        <taxon>Eukaryota</taxon>
        <taxon>Fungi</taxon>
        <taxon>Dikarya</taxon>
        <taxon>Ascomycota</taxon>
        <taxon>Pezizomycotina</taxon>
        <taxon>Sordariomycetes</taxon>
        <taxon>Xylariomycetidae</taxon>
        <taxon>Xylariales</taxon>
        <taxon>Diatrypaceae</taxon>
        <taxon>Diatrype</taxon>
    </lineage>
</organism>
<protein>
    <recommendedName>
        <fullName evidence="5">Ring-like domain-containing protein</fullName>
    </recommendedName>
</protein>
<evidence type="ECO:0000256" key="1">
    <source>
        <dbReference type="SAM" id="MobiDB-lite"/>
    </source>
</evidence>
<comment type="caution">
    <text evidence="3">The sequence shown here is derived from an EMBL/GenBank/DDBJ whole genome shotgun (WGS) entry which is preliminary data.</text>
</comment>
<dbReference type="Proteomes" id="UP001320420">
    <property type="component" value="Unassembled WGS sequence"/>
</dbReference>
<evidence type="ECO:0000313" key="4">
    <source>
        <dbReference type="Proteomes" id="UP001320420"/>
    </source>
</evidence>
<sequence>MLEYFTFKKVKKHRAEKAEKERVEKENSDKQEKTKVEGKDGTSSDQATVAVAEPAEGDADTPTSPPPTSSPAPPVTITKPEDIPKNTPIPVLEEDDERFLERLTSSPESRTPTNDNDDETPPPLPPRIKTPVIEWDSDASSVGSRQGSSAVAEDDKSKSREKDKDNKKGKGKEKEKDKKDKATADPAEPKNKRFSFVTNLGRGISLRKKPGHTSSSGQGDASSLKPAAAAAAAALPESEVRKEEAEIARVLDDLNLAASSDDKKTFSLPGETADLVRRFTQVLKDLANGVPTAYGDLVQLVDDRDGVIERAYGRLPKGLRKLVAQLPDQLTSKLAPELLAVAAEAQGLSAEEGKDGGLKGAAKRFLTPSNLQELVTKPGAIAGLLKGIVNALKTRWPAFIGTNVLWSVAVFLLLSVLWYCYKRGREVRLEGEATEAAAAAATGDIDDSARVEELPDDPQLPAPGAPSTATRQIAGAEEDNEHVKVFPPASPRETVTASAPARTG</sequence>
<feature type="compositionally biased region" description="Polar residues" evidence="1">
    <location>
        <begin position="138"/>
        <end position="149"/>
    </location>
</feature>
<keyword evidence="2" id="KW-0472">Membrane</keyword>
<proteinExistence type="predicted"/>
<gene>
    <name evidence="3" type="ORF">SLS62_007722</name>
</gene>
<evidence type="ECO:0000256" key="2">
    <source>
        <dbReference type="SAM" id="Phobius"/>
    </source>
</evidence>
<feature type="transmembrane region" description="Helical" evidence="2">
    <location>
        <begin position="396"/>
        <end position="421"/>
    </location>
</feature>
<feature type="compositionally biased region" description="Pro residues" evidence="1">
    <location>
        <begin position="63"/>
        <end position="74"/>
    </location>
</feature>
<evidence type="ECO:0008006" key="5">
    <source>
        <dbReference type="Google" id="ProtNLM"/>
    </source>
</evidence>
<keyword evidence="2" id="KW-0812">Transmembrane</keyword>
<accession>A0AAN9ULF8</accession>
<dbReference type="EMBL" id="JAKJXP020000066">
    <property type="protein sequence ID" value="KAK7750315.1"/>
    <property type="molecule type" value="Genomic_DNA"/>
</dbReference>
<keyword evidence="2" id="KW-1133">Transmembrane helix</keyword>
<feature type="region of interest" description="Disordered" evidence="1">
    <location>
        <begin position="440"/>
        <end position="504"/>
    </location>
</feature>
<name>A0AAN9ULF8_9PEZI</name>
<keyword evidence="4" id="KW-1185">Reference proteome</keyword>
<feature type="region of interest" description="Disordered" evidence="1">
    <location>
        <begin position="1"/>
        <end position="236"/>
    </location>
</feature>
<evidence type="ECO:0000313" key="3">
    <source>
        <dbReference type="EMBL" id="KAK7750315.1"/>
    </source>
</evidence>
<reference evidence="3 4" key="1">
    <citation type="submission" date="2024-02" db="EMBL/GenBank/DDBJ databases">
        <title>De novo assembly and annotation of 12 fungi associated with fruit tree decline syndrome in Ontario, Canada.</title>
        <authorList>
            <person name="Sulman M."/>
            <person name="Ellouze W."/>
            <person name="Ilyukhin E."/>
        </authorList>
    </citation>
    <scope>NUCLEOTIDE SEQUENCE [LARGE SCALE GENOMIC DNA]</scope>
    <source>
        <strain evidence="3 4">M11/M66-122</strain>
    </source>
</reference>
<feature type="compositionally biased region" description="Basic and acidic residues" evidence="1">
    <location>
        <begin position="153"/>
        <end position="191"/>
    </location>
</feature>
<feature type="compositionally biased region" description="Polar residues" evidence="1">
    <location>
        <begin position="212"/>
        <end position="221"/>
    </location>
</feature>
<feature type="compositionally biased region" description="Basic and acidic residues" evidence="1">
    <location>
        <begin position="16"/>
        <end position="42"/>
    </location>
</feature>
<dbReference type="AlphaFoldDB" id="A0AAN9ULF8"/>